<name>A0A1H0HRX8_9PSED</name>
<evidence type="ECO:0008006" key="4">
    <source>
        <dbReference type="Google" id="ProtNLM"/>
    </source>
</evidence>
<keyword evidence="1" id="KW-0472">Membrane</keyword>
<dbReference type="Proteomes" id="UP000198827">
    <property type="component" value="Chromosome I"/>
</dbReference>
<protein>
    <recommendedName>
        <fullName evidence="4">DUF4760 domain-containing protein</fullName>
    </recommendedName>
</protein>
<dbReference type="EMBL" id="LT629705">
    <property type="protein sequence ID" value="SDO21897.1"/>
    <property type="molecule type" value="Genomic_DNA"/>
</dbReference>
<proteinExistence type="predicted"/>
<evidence type="ECO:0000313" key="3">
    <source>
        <dbReference type="Proteomes" id="UP000198827"/>
    </source>
</evidence>
<evidence type="ECO:0000313" key="2">
    <source>
        <dbReference type="EMBL" id="SDO21897.1"/>
    </source>
</evidence>
<dbReference type="AlphaFoldDB" id="A0A1H0HRX8"/>
<organism evidence="2 3">
    <name type="scientific">Pseudomonas arsenicoxydans</name>
    <dbReference type="NCBI Taxonomy" id="702115"/>
    <lineage>
        <taxon>Bacteria</taxon>
        <taxon>Pseudomonadati</taxon>
        <taxon>Pseudomonadota</taxon>
        <taxon>Gammaproteobacteria</taxon>
        <taxon>Pseudomonadales</taxon>
        <taxon>Pseudomonadaceae</taxon>
        <taxon>Pseudomonas</taxon>
    </lineage>
</organism>
<keyword evidence="1" id="KW-1133">Transmembrane helix</keyword>
<sequence>MSWEDVFKLLGAAIFSLGGGGALVFGLSSWLGKVWAGRILGKETHRLNLEVEAAKRSLDLIKENTLRFQNDKILAYRAVVEIIARILATFDSYESNRLSATDAAARFDEFNEHRIRVYGYLAMLAPQAVMDAQDVLMDYLLKICNNTDQYEWARVREKALVAFNAIRADIGIDKSPITYNGDL</sequence>
<feature type="transmembrane region" description="Helical" evidence="1">
    <location>
        <begin position="6"/>
        <end position="32"/>
    </location>
</feature>
<gene>
    <name evidence="2" type="ORF">SAMN04489798_2355</name>
</gene>
<evidence type="ECO:0000256" key="1">
    <source>
        <dbReference type="SAM" id="Phobius"/>
    </source>
</evidence>
<reference evidence="2 3" key="1">
    <citation type="submission" date="2016-10" db="EMBL/GenBank/DDBJ databases">
        <authorList>
            <person name="de Groot N.N."/>
        </authorList>
    </citation>
    <scope>NUCLEOTIDE SEQUENCE [LARGE SCALE GENOMIC DNA]</scope>
    <source>
        <strain evidence="2 3">CECT 7543</strain>
    </source>
</reference>
<dbReference type="RefSeq" id="WP_090180842.1">
    <property type="nucleotide sequence ID" value="NZ_LT629705.1"/>
</dbReference>
<keyword evidence="1" id="KW-0812">Transmembrane</keyword>
<accession>A0A1H0HRX8</accession>
<dbReference type="OrthoDB" id="5918901at2"/>